<organism evidence="1 2">
    <name type="scientific">Enteractinococcus helveticum</name>
    <dbReference type="NCBI Taxonomy" id="1837282"/>
    <lineage>
        <taxon>Bacteria</taxon>
        <taxon>Bacillati</taxon>
        <taxon>Actinomycetota</taxon>
        <taxon>Actinomycetes</taxon>
        <taxon>Micrococcales</taxon>
        <taxon>Micrococcaceae</taxon>
    </lineage>
</organism>
<reference evidence="1" key="2">
    <citation type="submission" date="2021-09" db="EMBL/GenBank/DDBJ databases">
        <authorList>
            <person name="Gilroy R."/>
        </authorList>
    </citation>
    <scope>NUCLEOTIDE SEQUENCE</scope>
    <source>
        <strain evidence="1">ChiHjej13B12-14962</strain>
    </source>
</reference>
<dbReference type="PANTHER" id="PTHR31793">
    <property type="entry name" value="4-HYDROXYBENZOYL-COA THIOESTERASE FAMILY MEMBER"/>
    <property type="match status" value="1"/>
</dbReference>
<name>A0A921FLW5_9MICC</name>
<proteinExistence type="predicted"/>
<dbReference type="InterPro" id="IPR029069">
    <property type="entry name" value="HotDog_dom_sf"/>
</dbReference>
<dbReference type="RefSeq" id="WP_303902963.1">
    <property type="nucleotide sequence ID" value="NZ_DYXC01000044.1"/>
</dbReference>
<dbReference type="InterPro" id="IPR050563">
    <property type="entry name" value="4-hydroxybenzoyl-CoA_TE"/>
</dbReference>
<reference evidence="1" key="1">
    <citation type="journal article" date="2021" name="PeerJ">
        <title>Extensive microbial diversity within the chicken gut microbiome revealed by metagenomics and culture.</title>
        <authorList>
            <person name="Gilroy R."/>
            <person name="Ravi A."/>
            <person name="Getino M."/>
            <person name="Pursley I."/>
            <person name="Horton D.L."/>
            <person name="Alikhan N.F."/>
            <person name="Baker D."/>
            <person name="Gharbi K."/>
            <person name="Hall N."/>
            <person name="Watson M."/>
            <person name="Adriaenssens E.M."/>
            <person name="Foster-Nyarko E."/>
            <person name="Jarju S."/>
            <person name="Secka A."/>
            <person name="Antonio M."/>
            <person name="Oren A."/>
            <person name="Chaudhuri R.R."/>
            <person name="La Ragione R."/>
            <person name="Hildebrand F."/>
            <person name="Pallen M.J."/>
        </authorList>
    </citation>
    <scope>NUCLEOTIDE SEQUENCE</scope>
    <source>
        <strain evidence="1">ChiHjej13B12-14962</strain>
    </source>
</reference>
<dbReference type="Gene3D" id="3.10.129.10">
    <property type="entry name" value="Hotdog Thioesterase"/>
    <property type="match status" value="1"/>
</dbReference>
<dbReference type="PANTHER" id="PTHR31793:SF24">
    <property type="entry name" value="LONG-CHAIN ACYL-COA THIOESTERASE FADM"/>
    <property type="match status" value="1"/>
</dbReference>
<dbReference type="AlphaFoldDB" id="A0A921FLW5"/>
<dbReference type="SUPFAM" id="SSF54637">
    <property type="entry name" value="Thioesterase/thiol ester dehydrase-isomerase"/>
    <property type="match status" value="1"/>
</dbReference>
<dbReference type="EMBL" id="DYXC01000044">
    <property type="protein sequence ID" value="HJF13861.1"/>
    <property type="molecule type" value="Genomic_DNA"/>
</dbReference>
<evidence type="ECO:0000313" key="2">
    <source>
        <dbReference type="Proteomes" id="UP000703315"/>
    </source>
</evidence>
<comment type="caution">
    <text evidence="1">The sequence shown here is derived from an EMBL/GenBank/DDBJ whole genome shotgun (WGS) entry which is preliminary data.</text>
</comment>
<dbReference type="GO" id="GO:0047617">
    <property type="term" value="F:fatty acyl-CoA hydrolase activity"/>
    <property type="evidence" value="ECO:0007669"/>
    <property type="project" value="TreeGrafter"/>
</dbReference>
<dbReference type="Proteomes" id="UP000703315">
    <property type="component" value="Unassembled WGS sequence"/>
</dbReference>
<evidence type="ECO:0000313" key="1">
    <source>
        <dbReference type="EMBL" id="HJF13861.1"/>
    </source>
</evidence>
<sequence length="139" mass="15607">MSNAPKNALPIEIQLRWSDQDLLAHVNNATIMTLVEEARIRAITELQQRGQWNGPLEMVLRTATTEFLRPVMYEDSVVVNVWVSHIGNTSFVLQHELLQYGEICVTVEAVVVLFDVEKQASKPIPDPLRAVLETVSASL</sequence>
<dbReference type="Pfam" id="PF13279">
    <property type="entry name" value="4HBT_2"/>
    <property type="match status" value="1"/>
</dbReference>
<protein>
    <submittedName>
        <fullName evidence="1">Acyl-CoA thioesterase</fullName>
    </submittedName>
</protein>
<accession>A0A921FLW5</accession>
<gene>
    <name evidence="1" type="ORF">K8V32_03525</name>
</gene>
<dbReference type="CDD" id="cd00586">
    <property type="entry name" value="4HBT"/>
    <property type="match status" value="1"/>
</dbReference>